<dbReference type="RefSeq" id="WP_062245659.1">
    <property type="nucleotide sequence ID" value="NZ_MRCA01000016.1"/>
</dbReference>
<dbReference type="AlphaFoldDB" id="A0A1U7GUG9"/>
<dbReference type="OrthoDB" id="483348at2"/>
<feature type="region of interest" description="Disordered" evidence="1">
    <location>
        <begin position="75"/>
        <end position="110"/>
    </location>
</feature>
<evidence type="ECO:0000313" key="3">
    <source>
        <dbReference type="Proteomes" id="UP000186391"/>
    </source>
</evidence>
<feature type="region of interest" description="Disordered" evidence="1">
    <location>
        <begin position="314"/>
        <end position="346"/>
    </location>
</feature>
<evidence type="ECO:0000256" key="1">
    <source>
        <dbReference type="SAM" id="MobiDB-lite"/>
    </source>
</evidence>
<proteinExistence type="predicted"/>
<evidence type="ECO:0008006" key="4">
    <source>
        <dbReference type="Google" id="ProtNLM"/>
    </source>
</evidence>
<feature type="compositionally biased region" description="Low complexity" evidence="1">
    <location>
        <begin position="234"/>
        <end position="256"/>
    </location>
</feature>
<keyword evidence="3" id="KW-1185">Reference proteome</keyword>
<dbReference type="Proteomes" id="UP000186391">
    <property type="component" value="Unassembled WGS sequence"/>
</dbReference>
<feature type="compositionally biased region" description="Polar residues" evidence="1">
    <location>
        <begin position="80"/>
        <end position="108"/>
    </location>
</feature>
<comment type="caution">
    <text evidence="2">The sequence shown here is derived from an EMBL/GenBank/DDBJ whole genome shotgun (WGS) entry which is preliminary data.</text>
</comment>
<evidence type="ECO:0000313" key="2">
    <source>
        <dbReference type="EMBL" id="OKH11666.1"/>
    </source>
</evidence>
<reference evidence="2 3" key="1">
    <citation type="submission" date="2016-11" db="EMBL/GenBank/DDBJ databases">
        <title>Draft Genome Sequences of Nine Cyanobacterial Strains from Diverse Habitats.</title>
        <authorList>
            <person name="Zhu T."/>
            <person name="Hou S."/>
            <person name="Lu X."/>
            <person name="Hess W.R."/>
        </authorList>
    </citation>
    <scope>NUCLEOTIDE SEQUENCE [LARGE SCALE GENOMIC DNA]</scope>
    <source>
        <strain evidence="2 3">NIES-592</strain>
    </source>
</reference>
<organism evidence="2 3">
    <name type="scientific">Fischerella major NIES-592</name>
    <dbReference type="NCBI Taxonomy" id="210994"/>
    <lineage>
        <taxon>Bacteria</taxon>
        <taxon>Bacillati</taxon>
        <taxon>Cyanobacteriota</taxon>
        <taxon>Cyanophyceae</taxon>
        <taxon>Nostocales</taxon>
        <taxon>Hapalosiphonaceae</taxon>
        <taxon>Fischerella</taxon>
    </lineage>
</organism>
<dbReference type="EMBL" id="MRCA01000016">
    <property type="protein sequence ID" value="OKH11666.1"/>
    <property type="molecule type" value="Genomic_DNA"/>
</dbReference>
<sequence>MSQNPLVDTGAKSSKTPELKPVLAAALASLEVQLDQELARYRRTRFTYKTLSQTRMGVSTSSKFQQITATPTTEVKIPSPVTNSSEEISLPQFSTTVPSTPKPETQQVPGPIQEETAQQYTSKMPSPPAPNSASIVPAFIKTNQSDNLVKPESNPKPPDDYLESSEALLRSLTEEQSPTQKRNNSNDSLLSPLGIGSMLLMLMASLSLGYAVFNPKSLPNLSLGSLFKKNTPDNQTTTANNQPVTTTVTEPELTPIPKFPNLANSEFPEVKDPNDVVALTPKPKPTPIAVSTPIATQNPTVAPTTNTIETMEAQPTFSPTPSPTVAASTPATPTPTPTLQNIDDPGIKPSRDGFFHIFTDNQDEKSLAKVRQVVPDAYLSKDKKAIYLGAFKTKEQVKKQMQFLQSKGITAKVE</sequence>
<protein>
    <recommendedName>
        <fullName evidence="4">SPOR domain-containing protein</fullName>
    </recommendedName>
</protein>
<accession>A0A1U7GUG9</accession>
<feature type="compositionally biased region" description="Low complexity" evidence="1">
    <location>
        <begin position="315"/>
        <end position="331"/>
    </location>
</feature>
<feature type="region of interest" description="Disordered" evidence="1">
    <location>
        <begin position="231"/>
        <end position="270"/>
    </location>
</feature>
<name>A0A1U7GUG9_9CYAN</name>
<gene>
    <name evidence="2" type="ORF">NIES592_20715</name>
</gene>